<sequence>MDGDGDGHENDPTKDPEEPIDEQTLKAAEDAADAQAVASLSNAEAAALGITGSHADASGGIDKINKGLDPGTLLPPTDPTGGAGAGAGAGSSGGDGSSSSGKASLPETFDDYLAVFMADLDKRISGDDTAATIARRQAEVEAFTERYRLSQGIDPETDDIDSIDGYLRDYRVYTDEAQVARNSLRMDLTEGDRKNAMFSQVASELPTAGLTSSQLKTETEHVLEISIVSHMLMNPRFIEKATARFGENYMLQGNATDIPTLTALAQTLKQPANLVSNTSAYFNGKKRDFFKGNKVLDDDVMDYLEERSAVQGPWITDLAQNHPNAFVRFVYEELSQTRFAKGGWGQLLYGIWWVPLSRSANPAKGTKGS</sequence>
<dbReference type="InParanoid" id="A0A409YUA4"/>
<dbReference type="EMBL" id="NHYE01000286">
    <property type="protein sequence ID" value="PPR06548.1"/>
    <property type="molecule type" value="Genomic_DNA"/>
</dbReference>
<gene>
    <name evidence="2" type="ORF">CVT26_000726</name>
</gene>
<reference evidence="2 3" key="1">
    <citation type="journal article" date="2018" name="Evol. Lett.">
        <title>Horizontal gene cluster transfer increased hallucinogenic mushroom diversity.</title>
        <authorList>
            <person name="Reynolds H.T."/>
            <person name="Vijayakumar V."/>
            <person name="Gluck-Thaler E."/>
            <person name="Korotkin H.B."/>
            <person name="Matheny P.B."/>
            <person name="Slot J.C."/>
        </authorList>
    </citation>
    <scope>NUCLEOTIDE SEQUENCE [LARGE SCALE GENOMIC DNA]</scope>
    <source>
        <strain evidence="2 3">SRW20</strain>
    </source>
</reference>
<name>A0A409YUA4_9AGAR</name>
<dbReference type="AlphaFoldDB" id="A0A409YUA4"/>
<protein>
    <submittedName>
        <fullName evidence="2">Uncharacterized protein</fullName>
    </submittedName>
</protein>
<accession>A0A409YUA4</accession>
<comment type="caution">
    <text evidence="2">The sequence shown here is derived from an EMBL/GenBank/DDBJ whole genome shotgun (WGS) entry which is preliminary data.</text>
</comment>
<feature type="region of interest" description="Disordered" evidence="1">
    <location>
        <begin position="1"/>
        <end position="39"/>
    </location>
</feature>
<evidence type="ECO:0000256" key="1">
    <source>
        <dbReference type="SAM" id="MobiDB-lite"/>
    </source>
</evidence>
<feature type="compositionally biased region" description="Basic and acidic residues" evidence="1">
    <location>
        <begin position="1"/>
        <end position="29"/>
    </location>
</feature>
<organism evidence="2 3">
    <name type="scientific">Gymnopilus dilepis</name>
    <dbReference type="NCBI Taxonomy" id="231916"/>
    <lineage>
        <taxon>Eukaryota</taxon>
        <taxon>Fungi</taxon>
        <taxon>Dikarya</taxon>
        <taxon>Basidiomycota</taxon>
        <taxon>Agaricomycotina</taxon>
        <taxon>Agaricomycetes</taxon>
        <taxon>Agaricomycetidae</taxon>
        <taxon>Agaricales</taxon>
        <taxon>Agaricineae</taxon>
        <taxon>Hymenogastraceae</taxon>
        <taxon>Gymnopilus</taxon>
    </lineage>
</organism>
<feature type="compositionally biased region" description="Gly residues" evidence="1">
    <location>
        <begin position="81"/>
        <end position="96"/>
    </location>
</feature>
<feature type="region of interest" description="Disordered" evidence="1">
    <location>
        <begin position="53"/>
        <end position="103"/>
    </location>
</feature>
<evidence type="ECO:0000313" key="2">
    <source>
        <dbReference type="EMBL" id="PPR06548.1"/>
    </source>
</evidence>
<dbReference type="Proteomes" id="UP000284706">
    <property type="component" value="Unassembled WGS sequence"/>
</dbReference>
<keyword evidence="3" id="KW-1185">Reference proteome</keyword>
<proteinExistence type="predicted"/>
<evidence type="ECO:0000313" key="3">
    <source>
        <dbReference type="Proteomes" id="UP000284706"/>
    </source>
</evidence>
<dbReference type="OrthoDB" id="3107871at2759"/>